<dbReference type="FunFam" id="1.20.1250.20:FF:001511">
    <property type="entry name" value="Solute carrier family 2, facilitated glucose transporter member 5"/>
    <property type="match status" value="1"/>
</dbReference>
<dbReference type="OrthoDB" id="4540492at2759"/>
<keyword evidence="3" id="KW-1003">Cell membrane</keyword>
<dbReference type="EMBL" id="CAKKLH010000286">
    <property type="protein sequence ID" value="CAH0108589.1"/>
    <property type="molecule type" value="Genomic_DNA"/>
</dbReference>
<dbReference type="InterPro" id="IPR045263">
    <property type="entry name" value="GLUT"/>
</dbReference>
<comment type="similarity">
    <text evidence="7">Belongs to the major facilitator superfamily. Sugar transporter (TC 2.A.1.1) family.</text>
</comment>
<feature type="transmembrane region" description="Helical" evidence="8">
    <location>
        <begin position="396"/>
        <end position="418"/>
    </location>
</feature>
<dbReference type="GO" id="GO:0005886">
    <property type="term" value="C:plasma membrane"/>
    <property type="evidence" value="ECO:0007669"/>
    <property type="project" value="UniProtKB-SubCell"/>
</dbReference>
<feature type="transmembrane region" description="Helical" evidence="8">
    <location>
        <begin position="424"/>
        <end position="450"/>
    </location>
</feature>
<feature type="transmembrane region" description="Helical" evidence="8">
    <location>
        <begin position="170"/>
        <end position="190"/>
    </location>
</feature>
<evidence type="ECO:0000256" key="2">
    <source>
        <dbReference type="ARBA" id="ARBA00022448"/>
    </source>
</evidence>
<dbReference type="PANTHER" id="PTHR23503">
    <property type="entry name" value="SOLUTE CARRIER FAMILY 2"/>
    <property type="match status" value="1"/>
</dbReference>
<dbReference type="InterPro" id="IPR003663">
    <property type="entry name" value="Sugar/inositol_transpt"/>
</dbReference>
<dbReference type="GO" id="GO:1990539">
    <property type="term" value="P:fructose import across plasma membrane"/>
    <property type="evidence" value="ECO:0007669"/>
    <property type="project" value="UniProtKB-ARBA"/>
</dbReference>
<name>A0A8J2WMG3_9CRUS</name>
<evidence type="ECO:0000313" key="10">
    <source>
        <dbReference type="EMBL" id="CAH0108589.1"/>
    </source>
</evidence>
<feature type="domain" description="Major facilitator superfamily (MFS) profile" evidence="9">
    <location>
        <begin position="62"/>
        <end position="516"/>
    </location>
</feature>
<evidence type="ECO:0000313" key="11">
    <source>
        <dbReference type="Proteomes" id="UP000789390"/>
    </source>
</evidence>
<keyword evidence="5 8" id="KW-1133">Transmembrane helix</keyword>
<comment type="caution">
    <text evidence="10">The sequence shown here is derived from an EMBL/GenBank/DDBJ whole genome shotgun (WGS) entry which is preliminary data.</text>
</comment>
<keyword evidence="11" id="KW-1185">Reference proteome</keyword>
<keyword evidence="6 8" id="KW-0472">Membrane</keyword>
<keyword evidence="4 8" id="KW-0812">Transmembrane</keyword>
<comment type="subcellular location">
    <subcellularLocation>
        <location evidence="1">Cell membrane</location>
        <topology evidence="1">Multi-pass membrane protein</topology>
    </subcellularLocation>
</comment>
<dbReference type="Proteomes" id="UP000789390">
    <property type="component" value="Unassembled WGS sequence"/>
</dbReference>
<evidence type="ECO:0000256" key="5">
    <source>
        <dbReference type="ARBA" id="ARBA00022989"/>
    </source>
</evidence>
<evidence type="ECO:0000259" key="9">
    <source>
        <dbReference type="PROSITE" id="PS50850"/>
    </source>
</evidence>
<feature type="transmembrane region" description="Helical" evidence="8">
    <location>
        <begin position="111"/>
        <end position="131"/>
    </location>
</feature>
<organism evidence="10 11">
    <name type="scientific">Daphnia galeata</name>
    <dbReference type="NCBI Taxonomy" id="27404"/>
    <lineage>
        <taxon>Eukaryota</taxon>
        <taxon>Metazoa</taxon>
        <taxon>Ecdysozoa</taxon>
        <taxon>Arthropoda</taxon>
        <taxon>Crustacea</taxon>
        <taxon>Branchiopoda</taxon>
        <taxon>Diplostraca</taxon>
        <taxon>Cladocera</taxon>
        <taxon>Anomopoda</taxon>
        <taxon>Daphniidae</taxon>
        <taxon>Daphnia</taxon>
    </lineage>
</organism>
<feature type="transmembrane region" description="Helical" evidence="8">
    <location>
        <begin position="233"/>
        <end position="254"/>
    </location>
</feature>
<feature type="transmembrane region" description="Helical" evidence="8">
    <location>
        <begin position="54"/>
        <end position="75"/>
    </location>
</feature>
<feature type="transmembrane region" description="Helical" evidence="8">
    <location>
        <begin position="143"/>
        <end position="164"/>
    </location>
</feature>
<feature type="transmembrane region" description="Helical" evidence="8">
    <location>
        <begin position="369"/>
        <end position="389"/>
    </location>
</feature>
<dbReference type="SUPFAM" id="SSF103473">
    <property type="entry name" value="MFS general substrate transporter"/>
    <property type="match status" value="1"/>
</dbReference>
<proteinExistence type="inferred from homology"/>
<evidence type="ECO:0000256" key="8">
    <source>
        <dbReference type="SAM" id="Phobius"/>
    </source>
</evidence>
<sequence length="529" mass="57981">MSVSDRRDRVWGSVDRALNVVIRSHLEDSDGVQEPFLTDSDGKRPTSVNQNKPWSLLLIVTAVSTTLGTVFPAGYNIGILNSPQQIIKDFCNASVLHNHGTIIKETPLELLWANIVSIFLLGGGVGAVLGGSIANKIGRKNTLLVIISLNVIAAILFGTCGLAKSVEMLLVGRLILGVGAGMSTSFMPLYMSELSTPATQNVLGLLCPVGINIGLFTGQVLSLEKLLGNEENWNLLLALTCVPALLCLVVWYYLPETPRYLFVIQQKTDMALKELSRLRGLPIDKLGPEIEELRREATRVTAETTSDSMNSQSNWTLKTIWAQKSLRWPFVCVMVMHFGNQMSGINAVLYYSTDIFMSAGLDKQQAELAILGAGFVNVVMTASVIFLTSRFCRRSLMMISTSGISIFLIILALCIYFISKATWISYCCITALLIFVVFFDLGVGPLPFFLPSELIPAGPRPLVMSLGCLINWLTNYVIGMTFPLLQNLMGVYVFAIFAGGTFAQAVFLFFKLPETFQSPRSFSSATILH</sequence>
<evidence type="ECO:0000256" key="6">
    <source>
        <dbReference type="ARBA" id="ARBA00023136"/>
    </source>
</evidence>
<dbReference type="AlphaFoldDB" id="A0A8J2WMG3"/>
<evidence type="ECO:0000256" key="7">
    <source>
        <dbReference type="RuleBase" id="RU003346"/>
    </source>
</evidence>
<gene>
    <name evidence="10" type="ORF">DGAL_LOCUS11985</name>
</gene>
<dbReference type="InterPro" id="IPR036259">
    <property type="entry name" value="MFS_trans_sf"/>
</dbReference>
<dbReference type="PROSITE" id="PS50850">
    <property type="entry name" value="MFS"/>
    <property type="match status" value="1"/>
</dbReference>
<dbReference type="Gene3D" id="1.20.1250.20">
    <property type="entry name" value="MFS general substrate transporter like domains"/>
    <property type="match status" value="1"/>
</dbReference>
<keyword evidence="2 7" id="KW-0813">Transport</keyword>
<dbReference type="PANTHER" id="PTHR23503:SF127">
    <property type="entry name" value="FI08437P-RELATED"/>
    <property type="match status" value="1"/>
</dbReference>
<reference evidence="10" key="1">
    <citation type="submission" date="2021-11" db="EMBL/GenBank/DDBJ databases">
        <authorList>
            <person name="Schell T."/>
        </authorList>
    </citation>
    <scope>NUCLEOTIDE SEQUENCE</scope>
    <source>
        <strain evidence="10">M5</strain>
    </source>
</reference>
<dbReference type="PRINTS" id="PR00171">
    <property type="entry name" value="SUGRTRNSPORT"/>
</dbReference>
<dbReference type="InterPro" id="IPR020846">
    <property type="entry name" value="MFS_dom"/>
</dbReference>
<dbReference type="Pfam" id="PF00083">
    <property type="entry name" value="Sugar_tr"/>
    <property type="match status" value="1"/>
</dbReference>
<dbReference type="NCBIfam" id="TIGR00879">
    <property type="entry name" value="SP"/>
    <property type="match status" value="1"/>
</dbReference>
<accession>A0A8J2WMG3</accession>
<feature type="transmembrane region" description="Helical" evidence="8">
    <location>
        <begin position="202"/>
        <end position="221"/>
    </location>
</feature>
<evidence type="ECO:0000256" key="3">
    <source>
        <dbReference type="ARBA" id="ARBA00022475"/>
    </source>
</evidence>
<dbReference type="GO" id="GO:0005353">
    <property type="term" value="F:fructose transmembrane transporter activity"/>
    <property type="evidence" value="ECO:0007669"/>
    <property type="project" value="UniProtKB-ARBA"/>
</dbReference>
<protein>
    <recommendedName>
        <fullName evidence="9">Major facilitator superfamily (MFS) profile domain-containing protein</fullName>
    </recommendedName>
</protein>
<feature type="transmembrane region" description="Helical" evidence="8">
    <location>
        <begin position="328"/>
        <end position="349"/>
    </location>
</feature>
<evidence type="ECO:0000256" key="1">
    <source>
        <dbReference type="ARBA" id="ARBA00004651"/>
    </source>
</evidence>
<feature type="transmembrane region" description="Helical" evidence="8">
    <location>
        <begin position="491"/>
        <end position="510"/>
    </location>
</feature>
<dbReference type="InterPro" id="IPR005828">
    <property type="entry name" value="MFS_sugar_transport-like"/>
</dbReference>
<evidence type="ECO:0000256" key="4">
    <source>
        <dbReference type="ARBA" id="ARBA00022692"/>
    </source>
</evidence>
<feature type="transmembrane region" description="Helical" evidence="8">
    <location>
        <begin position="462"/>
        <end position="485"/>
    </location>
</feature>